<dbReference type="InterPro" id="IPR001619">
    <property type="entry name" value="Sec1-like"/>
</dbReference>
<proteinExistence type="inferred from homology"/>
<dbReference type="InterPro" id="IPR036045">
    <property type="entry name" value="Sec1-like_sf"/>
</dbReference>
<organism evidence="2 3">
    <name type="scientific">Pycnococcus provasolii</name>
    <dbReference type="NCBI Taxonomy" id="41880"/>
    <lineage>
        <taxon>Eukaryota</taxon>
        <taxon>Viridiplantae</taxon>
        <taxon>Chlorophyta</taxon>
        <taxon>Pseudoscourfieldiophyceae</taxon>
        <taxon>Pseudoscourfieldiales</taxon>
        <taxon>Pycnococcaceae</taxon>
        <taxon>Pycnococcus</taxon>
    </lineage>
</organism>
<dbReference type="Proteomes" id="UP000660262">
    <property type="component" value="Unassembled WGS sequence"/>
</dbReference>
<dbReference type="GO" id="GO:0016192">
    <property type="term" value="P:vesicle-mediated transport"/>
    <property type="evidence" value="ECO:0007669"/>
    <property type="project" value="InterPro"/>
</dbReference>
<comment type="similarity">
    <text evidence="1">Belongs to the STXBP/unc-18/SEC1 family.</text>
</comment>
<dbReference type="InterPro" id="IPR043154">
    <property type="entry name" value="Sec-1-like_dom1"/>
</dbReference>
<accession>A0A830HUV0</accession>
<dbReference type="EMBL" id="BNJQ01000030">
    <property type="protein sequence ID" value="GHP10718.1"/>
    <property type="molecule type" value="Genomic_DNA"/>
</dbReference>
<dbReference type="InterPro" id="IPR027482">
    <property type="entry name" value="Sec1-like_dom2"/>
</dbReference>
<sequence>MEGVWGNKMGGGFVKPLLPSGLLPSLFPPLLSPFPRLLRWWTCPTIGITDEPSSFPVMSTSSPTQRQQNALPTMLPPLHNAPQPHSMANLRQHAWRLLTDALDSVPGNKALVLDKTLSGPLGAVADVGSLKARGVSRLFHLDENAPAWSSEWKGVVYIVRPTRANASLVSSHVHAFARETADVVDVVVAVVPRIPESFVRYVEEAGSAAAMRIVPLAMHFVPLDTDVAVLAREHTVRDRLARGDPSSTFDIALALHLLQSQVGHYSAVRGIGAAARRAADVLATLAEEEAVSGSDDKPCPVVDHAALGVVNDGGGGEGGAAGTNSVAPSEQVDVLVLVDRAVDATTPLLTPLTYEGLIGEVLGWNFGVVEVPSADKPDQKSKWPMHSGDVLHEELRDLNFGTVGPIVHNKVLSMQRGYQDVVSKRDGVEMSGVKELARSLARTPPELVSRHVRVCEIIQGVSNESRFRARLDAEQTAVEGVSVDSVLDFVEGIVLRGGKLMAALRLLVVASLTNGGIPRGRWEAMRTLMVHAYGGEGFSALASLQRAGWLRRAGDVAGGMGGGGGVGDASWLKAAGAVEKLGVPAFQLARKVLRLVVGADEEEAAKAYAGYVPTSLRLVELLLDSRFAMAVTSGGIPSQDLRTTFEACRALAGGAPDACAFAMQSASGIVSDSPTTDVSANGGFEEEQDEIDKLIDGGLVGDWSSADESSATTTAAAPTSSRRKRVVVAFLGGVALGELNALRAVARSASSSTLSGVDLLVVSDHLLASGDHLLEGFTMV</sequence>
<reference evidence="2" key="1">
    <citation type="submission" date="2020-10" db="EMBL/GenBank/DDBJ databases">
        <title>Unveiling of a novel bifunctional photoreceptor, Dualchrome1, isolated from a cosmopolitan green alga.</title>
        <authorList>
            <person name="Suzuki S."/>
            <person name="Kawachi M."/>
        </authorList>
    </citation>
    <scope>NUCLEOTIDE SEQUENCE</scope>
    <source>
        <strain evidence="2">NIES 2893</strain>
    </source>
</reference>
<comment type="caution">
    <text evidence="2">The sequence shown here is derived from an EMBL/GenBank/DDBJ whole genome shotgun (WGS) entry which is preliminary data.</text>
</comment>
<evidence type="ECO:0000313" key="3">
    <source>
        <dbReference type="Proteomes" id="UP000660262"/>
    </source>
</evidence>
<dbReference type="Gene3D" id="3.40.50.2060">
    <property type="match status" value="1"/>
</dbReference>
<dbReference type="SUPFAM" id="SSF56815">
    <property type="entry name" value="Sec1/munc18-like (SM) proteins"/>
    <property type="match status" value="1"/>
</dbReference>
<keyword evidence="3" id="KW-1185">Reference proteome</keyword>
<dbReference type="Pfam" id="PF00995">
    <property type="entry name" value="Sec1"/>
    <property type="match status" value="1"/>
</dbReference>
<dbReference type="OrthoDB" id="10262287at2759"/>
<gene>
    <name evidence="2" type="ORF">PPROV_000944900</name>
</gene>
<evidence type="ECO:0000313" key="2">
    <source>
        <dbReference type="EMBL" id="GHP10718.1"/>
    </source>
</evidence>
<dbReference type="PANTHER" id="PTHR11679">
    <property type="entry name" value="VESICLE PROTEIN SORTING-ASSOCIATED"/>
    <property type="match status" value="1"/>
</dbReference>
<dbReference type="Gene3D" id="1.25.40.850">
    <property type="match status" value="1"/>
</dbReference>
<dbReference type="InterPro" id="IPR043155">
    <property type="entry name" value="VPS33_dom3b"/>
</dbReference>
<dbReference type="AlphaFoldDB" id="A0A830HUV0"/>
<protein>
    <submittedName>
        <fullName evidence="2">Vacuolar protein-sorting-associated protein 33</fullName>
    </submittedName>
</protein>
<name>A0A830HUV0_9CHLO</name>
<evidence type="ECO:0000256" key="1">
    <source>
        <dbReference type="ARBA" id="ARBA00009884"/>
    </source>
</evidence>
<dbReference type="Gene3D" id="3.40.50.1910">
    <property type="match status" value="2"/>
</dbReference>